<feature type="domain" description="Acyl-CoA thioesterase-like N-terminal HotDog" evidence="1">
    <location>
        <begin position="24"/>
        <end position="104"/>
    </location>
</feature>
<evidence type="ECO:0000313" key="5">
    <source>
        <dbReference type="Proteomes" id="UP000465302"/>
    </source>
</evidence>
<dbReference type="RefSeq" id="WP_097942299.1">
    <property type="nucleotide sequence ID" value="NZ_BLKS01000001.1"/>
</dbReference>
<reference evidence="2 5" key="2">
    <citation type="journal article" date="2019" name="Emerg. Microbes Infect.">
        <title>Comprehensive subspecies identification of 175 nontuberculous mycobacteria species based on 7547 genomic profiles.</title>
        <authorList>
            <person name="Matsumoto Y."/>
            <person name="Kinjo T."/>
            <person name="Motooka D."/>
            <person name="Nabeya D."/>
            <person name="Jung N."/>
            <person name="Uechi K."/>
            <person name="Horii T."/>
            <person name="Iida T."/>
            <person name="Fujita J."/>
            <person name="Nakamura S."/>
        </authorList>
    </citation>
    <scope>NUCLEOTIDE SEQUENCE [LARGE SCALE GENOMIC DNA]</scope>
    <source>
        <strain evidence="2 5">JCM 6377</strain>
    </source>
</reference>
<dbReference type="EMBL" id="PDCP01000048">
    <property type="protein sequence ID" value="PEG35250.1"/>
    <property type="molecule type" value="Genomic_DNA"/>
</dbReference>
<evidence type="ECO:0000313" key="3">
    <source>
        <dbReference type="EMBL" id="PEG35250.1"/>
    </source>
</evidence>
<evidence type="ECO:0000259" key="1">
    <source>
        <dbReference type="Pfam" id="PF13622"/>
    </source>
</evidence>
<dbReference type="OrthoDB" id="4968093at2"/>
<sequence>MTIADQAFFTHDGDALIPTPIARGPWGDTISGMMVGGLLGRAVEQCGGDSDLQPARLTVDLLRPVSIAAPVRVDAAVERDGKRIRLVDARMWQNDVVVARASGLYLRRGEQPTDAAWTLPIEMPPLPAEAQQPSGDFTMEMWAYSANSGTTAPSTDLSEWRNGGQKYAWVRDMKALVDGEPLTPFVRVAMAGDVTSSLTHFSAGGLNYINADYTVTLSRLPDGEHIGLAALTHYSHAGVATGTATLFDHQGPIGTGVATALANPGFRPPRR</sequence>
<dbReference type="InterPro" id="IPR049449">
    <property type="entry name" value="TesB_ACOT8-like_N"/>
</dbReference>
<dbReference type="Gene3D" id="2.40.160.210">
    <property type="entry name" value="Acyl-CoA thioesterase, double hotdog domain"/>
    <property type="match status" value="1"/>
</dbReference>
<accession>A0A2A7MUL8</accession>
<dbReference type="CDD" id="cd03440">
    <property type="entry name" value="hot_dog"/>
    <property type="match status" value="1"/>
</dbReference>
<evidence type="ECO:0000313" key="4">
    <source>
        <dbReference type="Proteomes" id="UP000220914"/>
    </source>
</evidence>
<dbReference type="Proteomes" id="UP000465302">
    <property type="component" value="Unassembled WGS sequence"/>
</dbReference>
<keyword evidence="4" id="KW-1185">Reference proteome</keyword>
<dbReference type="Proteomes" id="UP000220914">
    <property type="component" value="Unassembled WGS sequence"/>
</dbReference>
<gene>
    <name evidence="3" type="ORF">CQY20_22510</name>
    <name evidence="2" type="ORF">MAGR_47880</name>
</gene>
<proteinExistence type="predicted"/>
<dbReference type="SUPFAM" id="SSF54637">
    <property type="entry name" value="Thioesterase/thiol ester dehydrase-isomerase"/>
    <property type="match status" value="1"/>
</dbReference>
<organism evidence="3 4">
    <name type="scientific">Mycolicibacterium agri</name>
    <name type="common">Mycobacterium agri</name>
    <dbReference type="NCBI Taxonomy" id="36811"/>
    <lineage>
        <taxon>Bacteria</taxon>
        <taxon>Bacillati</taxon>
        <taxon>Actinomycetota</taxon>
        <taxon>Actinomycetes</taxon>
        <taxon>Mycobacteriales</taxon>
        <taxon>Mycobacteriaceae</taxon>
        <taxon>Mycolicibacterium</taxon>
    </lineage>
</organism>
<reference evidence="2" key="3">
    <citation type="submission" date="2020-02" db="EMBL/GenBank/DDBJ databases">
        <authorList>
            <person name="Matsumoto Y."/>
            <person name="Motooka D."/>
            <person name="Nakamura S."/>
        </authorList>
    </citation>
    <scope>NUCLEOTIDE SEQUENCE</scope>
    <source>
        <strain evidence="2">JCM 6377</strain>
    </source>
</reference>
<reference evidence="3 4" key="1">
    <citation type="submission" date="2017-10" db="EMBL/GenBank/DDBJ databases">
        <title>The new phylogeny of genus Mycobacterium.</title>
        <authorList>
            <person name="Tortoli E."/>
            <person name="Trovato A."/>
            <person name="Cirillo D.M."/>
        </authorList>
    </citation>
    <scope>NUCLEOTIDE SEQUENCE [LARGE SCALE GENOMIC DNA]</scope>
    <source>
        <strain evidence="3 4">CCUG37673</strain>
    </source>
</reference>
<dbReference type="InterPro" id="IPR029069">
    <property type="entry name" value="HotDog_dom_sf"/>
</dbReference>
<comment type="caution">
    <text evidence="3">The sequence shown here is derived from an EMBL/GenBank/DDBJ whole genome shotgun (WGS) entry which is preliminary data.</text>
</comment>
<dbReference type="AlphaFoldDB" id="A0A2A7MUL8"/>
<protein>
    <recommendedName>
        <fullName evidence="1">Acyl-CoA thioesterase-like N-terminal HotDog domain-containing protein</fullName>
    </recommendedName>
</protein>
<dbReference type="EMBL" id="BLKS01000001">
    <property type="protein sequence ID" value="GFG53347.1"/>
    <property type="molecule type" value="Genomic_DNA"/>
</dbReference>
<dbReference type="InterPro" id="IPR042171">
    <property type="entry name" value="Acyl-CoA_hotdog"/>
</dbReference>
<dbReference type="Pfam" id="PF13622">
    <property type="entry name" value="4HBT_3"/>
    <property type="match status" value="1"/>
</dbReference>
<name>A0A2A7MUL8_MYCAG</name>
<evidence type="ECO:0000313" key="2">
    <source>
        <dbReference type="EMBL" id="GFG53347.1"/>
    </source>
</evidence>